<organism evidence="4 5">
    <name type="scientific">Lysobacter enzymogenes</name>
    <dbReference type="NCBI Taxonomy" id="69"/>
    <lineage>
        <taxon>Bacteria</taxon>
        <taxon>Pseudomonadati</taxon>
        <taxon>Pseudomonadota</taxon>
        <taxon>Gammaproteobacteria</taxon>
        <taxon>Lysobacterales</taxon>
        <taxon>Lysobacteraceae</taxon>
        <taxon>Lysobacter</taxon>
    </lineage>
</organism>
<dbReference type="Pfam" id="PF13371">
    <property type="entry name" value="TPR_9"/>
    <property type="match status" value="1"/>
</dbReference>
<dbReference type="SMART" id="SM00028">
    <property type="entry name" value="TPR"/>
    <property type="match status" value="4"/>
</dbReference>
<name>A0A3N2RLF3_LYSEN</name>
<comment type="caution">
    <text evidence="4">The sequence shown here is derived from an EMBL/GenBank/DDBJ whole genome shotgun (WGS) entry which is preliminary data.</text>
</comment>
<dbReference type="Gene3D" id="1.25.40.10">
    <property type="entry name" value="Tetratricopeptide repeat domain"/>
    <property type="match status" value="1"/>
</dbReference>
<dbReference type="RefSeq" id="WP_123646279.1">
    <property type="nucleotide sequence ID" value="NZ_RCTY01000013.1"/>
</dbReference>
<evidence type="ECO:0000313" key="4">
    <source>
        <dbReference type="EMBL" id="ROU08305.1"/>
    </source>
</evidence>
<sequence length="164" mass="18754">MNEPELDPQEQCRRARALAGQGRADEALQVYDRLLQAFPDFARGHADRGTTYAMLGRYEPALRDLDQAMAMGLRDGWLLITYASVLLGQRRFDESLRYFDLAIELEPDSPMAYNNRATLHIERGDRAAAIADLERCLDFSLDDHVRRMLERRLQGVRDATPQEG</sequence>
<reference evidence="4 5" key="1">
    <citation type="submission" date="2018-10" db="EMBL/GenBank/DDBJ databases">
        <title>The genome of Lysobacter enzymogenes OH11.</title>
        <authorList>
            <person name="Liu F."/>
            <person name="Zhao Y."/>
            <person name="Qian G."/>
            <person name="Chen Y."/>
            <person name="Xu H."/>
        </authorList>
    </citation>
    <scope>NUCLEOTIDE SEQUENCE [LARGE SCALE GENOMIC DNA]</scope>
    <source>
        <strain evidence="4 5">OH11</strain>
    </source>
</reference>
<feature type="repeat" description="TPR" evidence="3">
    <location>
        <begin position="76"/>
        <end position="109"/>
    </location>
</feature>
<gene>
    <name evidence="4" type="ORF">D9T17_04325</name>
</gene>
<dbReference type="EMBL" id="RCTY01000013">
    <property type="protein sequence ID" value="ROU08305.1"/>
    <property type="molecule type" value="Genomic_DNA"/>
</dbReference>
<dbReference type="AlphaFoldDB" id="A0A3N2RLF3"/>
<evidence type="ECO:0000313" key="5">
    <source>
        <dbReference type="Proteomes" id="UP000275910"/>
    </source>
</evidence>
<protein>
    <submittedName>
        <fullName evidence="4">Tetratricopeptide repeat protein</fullName>
    </submittedName>
</protein>
<dbReference type="PROSITE" id="PS50005">
    <property type="entry name" value="TPR"/>
    <property type="match status" value="1"/>
</dbReference>
<proteinExistence type="predicted"/>
<evidence type="ECO:0000256" key="1">
    <source>
        <dbReference type="ARBA" id="ARBA00022737"/>
    </source>
</evidence>
<dbReference type="Pfam" id="PF13432">
    <property type="entry name" value="TPR_16"/>
    <property type="match status" value="1"/>
</dbReference>
<evidence type="ECO:0000256" key="3">
    <source>
        <dbReference type="PROSITE-ProRule" id="PRU00339"/>
    </source>
</evidence>
<dbReference type="InterPro" id="IPR050498">
    <property type="entry name" value="Ycf3"/>
</dbReference>
<accession>A0A3N2RLF3</accession>
<dbReference type="PANTHER" id="PTHR44858:SF1">
    <property type="entry name" value="UDP-N-ACETYLGLUCOSAMINE--PEPTIDE N-ACETYLGLUCOSAMINYLTRANSFERASE SPINDLY-RELATED"/>
    <property type="match status" value="1"/>
</dbReference>
<dbReference type="InterPro" id="IPR019734">
    <property type="entry name" value="TPR_rpt"/>
</dbReference>
<dbReference type="InterPro" id="IPR011990">
    <property type="entry name" value="TPR-like_helical_dom_sf"/>
</dbReference>
<dbReference type="Proteomes" id="UP000275910">
    <property type="component" value="Unassembled WGS sequence"/>
</dbReference>
<evidence type="ECO:0000256" key="2">
    <source>
        <dbReference type="ARBA" id="ARBA00022803"/>
    </source>
</evidence>
<dbReference type="PANTHER" id="PTHR44858">
    <property type="entry name" value="TETRATRICOPEPTIDE REPEAT PROTEIN 6"/>
    <property type="match status" value="1"/>
</dbReference>
<keyword evidence="2 3" id="KW-0802">TPR repeat</keyword>
<keyword evidence="1" id="KW-0677">Repeat</keyword>
<dbReference type="SUPFAM" id="SSF48452">
    <property type="entry name" value="TPR-like"/>
    <property type="match status" value="1"/>
</dbReference>